<organism evidence="2 3">
    <name type="scientific">Pseudomonas syringae pv. actinidiae</name>
    <dbReference type="NCBI Taxonomy" id="103796"/>
    <lineage>
        <taxon>Bacteria</taxon>
        <taxon>Pseudomonadati</taxon>
        <taxon>Pseudomonadota</taxon>
        <taxon>Gammaproteobacteria</taxon>
        <taxon>Pseudomonadales</taxon>
        <taxon>Pseudomonadaceae</taxon>
        <taxon>Pseudomonas</taxon>
        <taxon>Pseudomonas syringae</taxon>
    </lineage>
</organism>
<sequence>MKSVIEEIQEAIYSLGEKIEAPRSLLVVRNGSPENGGPHVEVISDGFDYVCSERYFEVFRKHTASLDELLYWFISDVASKLASDYELANRRVGSDPRRLLFFQYVSILGRISGEWERRAADEVESILINAPYSDV</sequence>
<dbReference type="RefSeq" id="WP_229610960.1">
    <property type="nucleotide sequence ID" value="NZ_AP019411.1"/>
</dbReference>
<dbReference type="Proteomes" id="UP000247480">
    <property type="component" value="Unassembled WGS sequence"/>
</dbReference>
<dbReference type="EMBL" id="BGJZ01000195">
    <property type="protein sequence ID" value="GBH10691.1"/>
    <property type="molecule type" value="Genomic_DNA"/>
</dbReference>
<dbReference type="AlphaFoldDB" id="A0A2V0QCN0"/>
<name>A0A2V0QCN0_PSESF</name>
<evidence type="ECO:0000313" key="2">
    <source>
        <dbReference type="EMBL" id="GBH10691.1"/>
    </source>
</evidence>
<evidence type="ECO:0000259" key="1">
    <source>
        <dbReference type="Pfam" id="PF15599"/>
    </source>
</evidence>
<accession>A0A2V0QCN0</accession>
<protein>
    <submittedName>
        <fullName evidence="2">ATPase component</fullName>
    </submittedName>
</protein>
<gene>
    <name evidence="2" type="ORF">KPSA1_04111</name>
</gene>
<proteinExistence type="predicted"/>
<dbReference type="InterPro" id="IPR028952">
    <property type="entry name" value="Imm63"/>
</dbReference>
<feature type="domain" description="Immunity protein 63" evidence="1">
    <location>
        <begin position="45"/>
        <end position="124"/>
    </location>
</feature>
<comment type="caution">
    <text evidence="2">The sequence shown here is derived from an EMBL/GenBank/DDBJ whole genome shotgun (WGS) entry which is preliminary data.</text>
</comment>
<evidence type="ECO:0000313" key="3">
    <source>
        <dbReference type="Proteomes" id="UP000247480"/>
    </source>
</evidence>
<dbReference type="Pfam" id="PF15599">
    <property type="entry name" value="Imm63"/>
    <property type="match status" value="1"/>
</dbReference>
<reference evidence="2 3" key="1">
    <citation type="submission" date="2018-04" db="EMBL/GenBank/DDBJ databases">
        <title>Draft genome sequence of Pseudomonas syringae pv. actinidiae biovar 1 strains isolated from kiwifruit in Kagawa prefecture.</title>
        <authorList>
            <person name="Tabuchi M."/>
            <person name="Saito M."/>
            <person name="Fujiwara S."/>
            <person name="Sasa N."/>
            <person name="Akimitsu K."/>
            <person name="Gomi K."/>
            <person name="Konishi-Sugita S."/>
            <person name="Hamano K."/>
            <person name="Kataoka I."/>
        </authorList>
    </citation>
    <scope>NUCLEOTIDE SEQUENCE [LARGE SCALE GENOMIC DNA]</scope>
    <source>
        <strain evidence="2 3">MAFF212206</strain>
    </source>
</reference>